<dbReference type="Proteomes" id="UP000583929">
    <property type="component" value="Unassembled WGS sequence"/>
</dbReference>
<dbReference type="AlphaFoldDB" id="A0A7J6GEW7"/>
<organism evidence="1 2">
    <name type="scientific">Cannabis sativa</name>
    <name type="common">Hemp</name>
    <name type="synonym">Marijuana</name>
    <dbReference type="NCBI Taxonomy" id="3483"/>
    <lineage>
        <taxon>Eukaryota</taxon>
        <taxon>Viridiplantae</taxon>
        <taxon>Streptophyta</taxon>
        <taxon>Embryophyta</taxon>
        <taxon>Tracheophyta</taxon>
        <taxon>Spermatophyta</taxon>
        <taxon>Magnoliopsida</taxon>
        <taxon>eudicotyledons</taxon>
        <taxon>Gunneridae</taxon>
        <taxon>Pentapetalae</taxon>
        <taxon>rosids</taxon>
        <taxon>fabids</taxon>
        <taxon>Rosales</taxon>
        <taxon>Cannabaceae</taxon>
        <taxon>Cannabis</taxon>
    </lineage>
</organism>
<sequence length="286" mass="33161">MEIGDSLLKITLMELVCSSRLHSASRNNLRRYRMNYRLIKNESDSKFDRIEVLASLDNDVFESIKLAKIRCLLFCLGNWVLTTDVGDGKRSLISEDRDSGVAFEMHFKFLIFLVDVFGCIMLRCSIINNFKLRSGRSLHIHYEGYDLFFCHQTNMRLFLQQVVLKLGLIKFHRSQRHEIDNNRGHKSVIGDSSFAKDSRDAKFKECGSLKLIEVSGLESLIYLFVCITTSTHWMDLLHLQQFLKSKQHESPQETIQALDVVLRDAPSKLFFHQNSKESLDVLDFKT</sequence>
<name>A0A7J6GEW7_CANSA</name>
<proteinExistence type="predicted"/>
<evidence type="ECO:0000313" key="2">
    <source>
        <dbReference type="Proteomes" id="UP000583929"/>
    </source>
</evidence>
<protein>
    <submittedName>
        <fullName evidence="1">Uncharacterized protein</fullName>
    </submittedName>
</protein>
<keyword evidence="2" id="KW-1185">Reference proteome</keyword>
<accession>A0A7J6GEW7</accession>
<gene>
    <name evidence="1" type="ORF">G4B88_029789</name>
</gene>
<evidence type="ECO:0000313" key="1">
    <source>
        <dbReference type="EMBL" id="KAF4381434.1"/>
    </source>
</evidence>
<comment type="caution">
    <text evidence="1">The sequence shown here is derived from an EMBL/GenBank/DDBJ whole genome shotgun (WGS) entry which is preliminary data.</text>
</comment>
<reference evidence="1 2" key="1">
    <citation type="journal article" date="2020" name="bioRxiv">
        <title>Sequence and annotation of 42 cannabis genomes reveals extensive copy number variation in cannabinoid synthesis and pathogen resistance genes.</title>
        <authorList>
            <person name="Mckernan K.J."/>
            <person name="Helbert Y."/>
            <person name="Kane L.T."/>
            <person name="Ebling H."/>
            <person name="Zhang L."/>
            <person name="Liu B."/>
            <person name="Eaton Z."/>
            <person name="Mclaughlin S."/>
            <person name="Kingan S."/>
            <person name="Baybayan P."/>
            <person name="Concepcion G."/>
            <person name="Jordan M."/>
            <person name="Riva A."/>
            <person name="Barbazuk W."/>
            <person name="Harkins T."/>
        </authorList>
    </citation>
    <scope>NUCLEOTIDE SEQUENCE [LARGE SCALE GENOMIC DNA]</scope>
    <source>
        <strain evidence="2">cv. Jamaican Lion 4</strain>
        <tissue evidence="1">Leaf</tissue>
    </source>
</reference>
<dbReference type="EMBL" id="JAATIQ010000109">
    <property type="protein sequence ID" value="KAF4381434.1"/>
    <property type="molecule type" value="Genomic_DNA"/>
</dbReference>